<dbReference type="InterPro" id="IPR020904">
    <property type="entry name" value="Sc_DH/Rdtase_CS"/>
</dbReference>
<comment type="caution">
    <text evidence="5">The sequence shown here is derived from an EMBL/GenBank/DDBJ whole genome shotgun (WGS) entry which is preliminary data.</text>
</comment>
<dbReference type="GO" id="GO:0048038">
    <property type="term" value="F:quinone binding"/>
    <property type="evidence" value="ECO:0007669"/>
    <property type="project" value="TreeGrafter"/>
</dbReference>
<sequence length="248" mass="26856">MSLIQKTALITGATRGIGFAIANTLAKHGVNTLLVGQDSQRVQNAEHIFREKYKETYHQGVQLDIGNKEAINETLKKLVKENKIDILVNAAGISRDGLLLKMKENDLNETMAINLFGTMRVSQIVSRSMLQKRQGGCIINISSVVGIYGNIGQTVYSASKAGIIGFTKSLAKELGPAQIRVNAIAPGYIETDMTSDLLKSQESKNKLIESIPLKRLGSVDDVAEAALFLARSQYMHGAVLNVDGGLTL</sequence>
<dbReference type="GO" id="GO:0016616">
    <property type="term" value="F:oxidoreductase activity, acting on the CH-OH group of donors, NAD or NADP as acceptor"/>
    <property type="evidence" value="ECO:0007669"/>
    <property type="project" value="TreeGrafter"/>
</dbReference>
<protein>
    <recommendedName>
        <fullName evidence="4">Ketoreductase domain-containing protein</fullName>
    </recommendedName>
</protein>
<reference evidence="5 6" key="1">
    <citation type="submission" date="2020-12" db="EMBL/GenBank/DDBJ databases">
        <title>Metabolic potential, ecology and presence of endohyphal bacteria is reflected in genomic diversity of Mucoromycotina.</title>
        <authorList>
            <person name="Muszewska A."/>
            <person name="Okrasinska A."/>
            <person name="Steczkiewicz K."/>
            <person name="Drgas O."/>
            <person name="Orlowska M."/>
            <person name="Perlinska-Lenart U."/>
            <person name="Aleksandrzak-Piekarczyk T."/>
            <person name="Szatraj K."/>
            <person name="Zielenkiewicz U."/>
            <person name="Pilsyk S."/>
            <person name="Malc E."/>
            <person name="Mieczkowski P."/>
            <person name="Kruszewska J.S."/>
            <person name="Biernat P."/>
            <person name="Pawlowska J."/>
        </authorList>
    </citation>
    <scope>NUCLEOTIDE SEQUENCE [LARGE SCALE GENOMIC DNA]</scope>
    <source>
        <strain evidence="5 6">CBS 142.35</strain>
    </source>
</reference>
<evidence type="ECO:0000256" key="2">
    <source>
        <dbReference type="ARBA" id="ARBA00022857"/>
    </source>
</evidence>
<dbReference type="PRINTS" id="PR00081">
    <property type="entry name" value="GDHRDH"/>
</dbReference>
<dbReference type="InterPro" id="IPR057326">
    <property type="entry name" value="KR_dom"/>
</dbReference>
<evidence type="ECO:0000256" key="3">
    <source>
        <dbReference type="ARBA" id="ARBA00023002"/>
    </source>
</evidence>
<dbReference type="EMBL" id="JAEPRB010000515">
    <property type="protein sequence ID" value="KAG2215462.1"/>
    <property type="molecule type" value="Genomic_DNA"/>
</dbReference>
<name>A0A8H7RQT9_9FUNG</name>
<dbReference type="OrthoDB" id="47007at2759"/>
<dbReference type="SUPFAM" id="SSF51735">
    <property type="entry name" value="NAD(P)-binding Rossmann-fold domains"/>
    <property type="match status" value="1"/>
</dbReference>
<dbReference type="AlphaFoldDB" id="A0A8H7RQT9"/>
<dbReference type="PROSITE" id="PS00061">
    <property type="entry name" value="ADH_SHORT"/>
    <property type="match status" value="1"/>
</dbReference>
<feature type="domain" description="Ketoreductase" evidence="4">
    <location>
        <begin position="6"/>
        <end position="187"/>
    </location>
</feature>
<dbReference type="GO" id="GO:0006633">
    <property type="term" value="P:fatty acid biosynthetic process"/>
    <property type="evidence" value="ECO:0007669"/>
    <property type="project" value="TreeGrafter"/>
</dbReference>
<dbReference type="FunFam" id="3.40.50.720:FF:000173">
    <property type="entry name" value="3-oxoacyl-[acyl-carrier protein] reductase"/>
    <property type="match status" value="1"/>
</dbReference>
<dbReference type="Proteomes" id="UP000646827">
    <property type="component" value="Unassembled WGS sequence"/>
</dbReference>
<dbReference type="Pfam" id="PF13561">
    <property type="entry name" value="adh_short_C2"/>
    <property type="match status" value="1"/>
</dbReference>
<proteinExistence type="inferred from homology"/>
<dbReference type="PANTHER" id="PTHR42760">
    <property type="entry name" value="SHORT-CHAIN DEHYDROGENASES/REDUCTASES FAMILY MEMBER"/>
    <property type="match status" value="1"/>
</dbReference>
<keyword evidence="2" id="KW-0521">NADP</keyword>
<keyword evidence="6" id="KW-1185">Reference proteome</keyword>
<dbReference type="Gene3D" id="3.40.50.720">
    <property type="entry name" value="NAD(P)-binding Rossmann-like Domain"/>
    <property type="match status" value="1"/>
</dbReference>
<comment type="similarity">
    <text evidence="1">Belongs to the short-chain dehydrogenases/reductases (SDR) family.</text>
</comment>
<dbReference type="PRINTS" id="PR00080">
    <property type="entry name" value="SDRFAMILY"/>
</dbReference>
<evidence type="ECO:0000313" key="6">
    <source>
        <dbReference type="Proteomes" id="UP000646827"/>
    </source>
</evidence>
<keyword evidence="3" id="KW-0560">Oxidoreductase</keyword>
<dbReference type="InterPro" id="IPR036291">
    <property type="entry name" value="NAD(P)-bd_dom_sf"/>
</dbReference>
<evidence type="ECO:0000313" key="5">
    <source>
        <dbReference type="EMBL" id="KAG2215462.1"/>
    </source>
</evidence>
<dbReference type="InterPro" id="IPR002347">
    <property type="entry name" value="SDR_fam"/>
</dbReference>
<dbReference type="PANTHER" id="PTHR42760:SF133">
    <property type="entry name" value="3-OXOACYL-[ACYL-CARRIER-PROTEIN] REDUCTASE"/>
    <property type="match status" value="1"/>
</dbReference>
<dbReference type="SMART" id="SM00822">
    <property type="entry name" value="PKS_KR"/>
    <property type="match status" value="1"/>
</dbReference>
<gene>
    <name evidence="5" type="ORF">INT45_001822</name>
</gene>
<evidence type="ECO:0000259" key="4">
    <source>
        <dbReference type="SMART" id="SM00822"/>
    </source>
</evidence>
<accession>A0A8H7RQT9</accession>
<evidence type="ECO:0000256" key="1">
    <source>
        <dbReference type="ARBA" id="ARBA00006484"/>
    </source>
</evidence>
<organism evidence="5 6">
    <name type="scientific">Circinella minor</name>
    <dbReference type="NCBI Taxonomy" id="1195481"/>
    <lineage>
        <taxon>Eukaryota</taxon>
        <taxon>Fungi</taxon>
        <taxon>Fungi incertae sedis</taxon>
        <taxon>Mucoromycota</taxon>
        <taxon>Mucoromycotina</taxon>
        <taxon>Mucoromycetes</taxon>
        <taxon>Mucorales</taxon>
        <taxon>Lichtheimiaceae</taxon>
        <taxon>Circinella</taxon>
    </lineage>
</organism>